<dbReference type="InterPro" id="IPR041667">
    <property type="entry name" value="Cupin_8"/>
</dbReference>
<gene>
    <name evidence="2" type="ORF">GEV02_17720</name>
</gene>
<accession>A0A6A7N506</accession>
<dbReference type="Gene3D" id="2.60.120.650">
    <property type="entry name" value="Cupin"/>
    <property type="match status" value="1"/>
</dbReference>
<dbReference type="SMART" id="SM00558">
    <property type="entry name" value="JmjC"/>
    <property type="match status" value="1"/>
</dbReference>
<dbReference type="PANTHER" id="PTHR12461:SF105">
    <property type="entry name" value="HYPOXIA-INDUCIBLE FACTOR 1-ALPHA INHIBITOR"/>
    <property type="match status" value="1"/>
</dbReference>
<organism evidence="2 3">
    <name type="scientific">Rugamonas aquatica</name>
    <dbReference type="NCBI Taxonomy" id="2743357"/>
    <lineage>
        <taxon>Bacteria</taxon>
        <taxon>Pseudomonadati</taxon>
        <taxon>Pseudomonadota</taxon>
        <taxon>Betaproteobacteria</taxon>
        <taxon>Burkholderiales</taxon>
        <taxon>Oxalobacteraceae</taxon>
        <taxon>Telluria group</taxon>
        <taxon>Rugamonas</taxon>
    </lineage>
</organism>
<name>A0A6A7N506_9BURK</name>
<dbReference type="SUPFAM" id="SSF51197">
    <property type="entry name" value="Clavaminate synthase-like"/>
    <property type="match status" value="1"/>
</dbReference>
<dbReference type="InterPro" id="IPR003347">
    <property type="entry name" value="JmjC_dom"/>
</dbReference>
<reference evidence="2 3" key="1">
    <citation type="submission" date="2019-10" db="EMBL/GenBank/DDBJ databases">
        <title>Two novel species isolated from a subtropical stream in China.</title>
        <authorList>
            <person name="Lu H."/>
        </authorList>
    </citation>
    <scope>NUCLEOTIDE SEQUENCE [LARGE SCALE GENOMIC DNA]</scope>
    <source>
        <strain evidence="2 3">FT29W</strain>
    </source>
</reference>
<protein>
    <submittedName>
        <fullName evidence="2">Cupin-like domain-containing protein</fullName>
    </submittedName>
</protein>
<keyword evidence="3" id="KW-1185">Reference proteome</keyword>
<evidence type="ECO:0000313" key="2">
    <source>
        <dbReference type="EMBL" id="MQA39992.1"/>
    </source>
</evidence>
<proteinExistence type="predicted"/>
<sequence>MKRHAAVQTIGVSDAWRSWIAENLILGSRPDTLAGILIQSGIGARDAHAEIAAALRSPYLQGVSRLHNRLAKRDWVLRIQSQLNRLAPAVVPWRERLSAAEFLEQHYLRNQPVIITGMLEDCAARSKWTLDYLGSQLGDRMVEVQFGRSADPDYEMNSLSHKRRMRFGEYVELVRDSGHTNDFYMTANNDGQNRESLQELMADAPPLTDYLTPEGRGFFWFGPAGTITPFHHDLTNNFMIQIAGRKRVRLIAPCDTPKLYNQRHCFTPVDGRNIDLQRFPMMADVPVIDCVLEPGEILFLPVGWWHFVEALDITITISATHFKWDNDFYSHYPNNHDF</sequence>
<comment type="caution">
    <text evidence="2">The sequence shown here is derived from an EMBL/GenBank/DDBJ whole genome shotgun (WGS) entry which is preliminary data.</text>
</comment>
<dbReference type="RefSeq" id="WP_152839220.1">
    <property type="nucleotide sequence ID" value="NZ_WHUG01000006.1"/>
</dbReference>
<dbReference type="PROSITE" id="PS51184">
    <property type="entry name" value="JMJC"/>
    <property type="match status" value="1"/>
</dbReference>
<dbReference type="AlphaFoldDB" id="A0A6A7N506"/>
<dbReference type="Pfam" id="PF13621">
    <property type="entry name" value="Cupin_8"/>
    <property type="match status" value="1"/>
</dbReference>
<dbReference type="PANTHER" id="PTHR12461">
    <property type="entry name" value="HYPOXIA-INDUCIBLE FACTOR 1 ALPHA INHIBITOR-RELATED"/>
    <property type="match status" value="1"/>
</dbReference>
<dbReference type="EMBL" id="WHUG01000006">
    <property type="protein sequence ID" value="MQA39992.1"/>
    <property type="molecule type" value="Genomic_DNA"/>
</dbReference>
<feature type="domain" description="JmjC" evidence="1">
    <location>
        <begin position="193"/>
        <end position="336"/>
    </location>
</feature>
<dbReference type="Proteomes" id="UP000440498">
    <property type="component" value="Unassembled WGS sequence"/>
</dbReference>
<evidence type="ECO:0000313" key="3">
    <source>
        <dbReference type="Proteomes" id="UP000440498"/>
    </source>
</evidence>
<evidence type="ECO:0000259" key="1">
    <source>
        <dbReference type="PROSITE" id="PS51184"/>
    </source>
</evidence>